<dbReference type="Pfam" id="PF05368">
    <property type="entry name" value="NmrA"/>
    <property type="match status" value="1"/>
</dbReference>
<dbReference type="InterPro" id="IPR008030">
    <property type="entry name" value="NmrA-like"/>
</dbReference>
<gene>
    <name evidence="4" type="ORF">DNG_09764</name>
</gene>
<dbReference type="AlphaFoldDB" id="A0AAE8N6B3"/>
<comment type="similarity">
    <text evidence="1">Belongs to the NmrA-type oxidoreductase family.</text>
</comment>
<dbReference type="Gene3D" id="3.40.50.720">
    <property type="entry name" value="NAD(P)-binding Rossmann-like Domain"/>
    <property type="match status" value="1"/>
</dbReference>
<dbReference type="GO" id="GO:0005634">
    <property type="term" value="C:nucleus"/>
    <property type="evidence" value="ECO:0007669"/>
    <property type="project" value="TreeGrafter"/>
</dbReference>
<evidence type="ECO:0000259" key="3">
    <source>
        <dbReference type="Pfam" id="PF05368"/>
    </source>
</evidence>
<protein>
    <submittedName>
        <fullName evidence="4">Related to nitrogen metabolic regulation protein nmr</fullName>
    </submittedName>
</protein>
<dbReference type="InterPro" id="IPR051164">
    <property type="entry name" value="NmrA-like_oxidored"/>
</dbReference>
<dbReference type="CDD" id="cd05251">
    <property type="entry name" value="NmrA_like_SDR_a"/>
    <property type="match status" value="1"/>
</dbReference>
<feature type="domain" description="NmrA-like" evidence="3">
    <location>
        <begin position="5"/>
        <end position="326"/>
    </location>
</feature>
<dbReference type="Proteomes" id="UP001187682">
    <property type="component" value="Unassembled WGS sequence"/>
</dbReference>
<dbReference type="PANTHER" id="PTHR42748:SF31">
    <property type="entry name" value="NMRA-LIKE DOMAIN-CONTAINING PROTEIN-RELATED"/>
    <property type="match status" value="1"/>
</dbReference>
<reference evidence="4" key="1">
    <citation type="submission" date="2018-03" db="EMBL/GenBank/DDBJ databases">
        <authorList>
            <person name="Guldener U."/>
        </authorList>
    </citation>
    <scope>NUCLEOTIDE SEQUENCE</scope>
</reference>
<dbReference type="EMBL" id="ONZQ02000018">
    <property type="protein sequence ID" value="SPO07070.1"/>
    <property type="molecule type" value="Genomic_DNA"/>
</dbReference>
<accession>A0AAE8N6B3</accession>
<keyword evidence="2" id="KW-0521">NADP</keyword>
<dbReference type="SUPFAM" id="SSF51735">
    <property type="entry name" value="NAD(P)-binding Rossmann-fold domains"/>
    <property type="match status" value="1"/>
</dbReference>
<comment type="caution">
    <text evidence="4">The sequence shown here is derived from an EMBL/GenBank/DDBJ whole genome shotgun (WGS) entry which is preliminary data.</text>
</comment>
<proteinExistence type="inferred from homology"/>
<evidence type="ECO:0000313" key="5">
    <source>
        <dbReference type="Proteomes" id="UP001187682"/>
    </source>
</evidence>
<evidence type="ECO:0000256" key="2">
    <source>
        <dbReference type="ARBA" id="ARBA00022857"/>
    </source>
</evidence>
<dbReference type="Gene3D" id="3.90.25.10">
    <property type="entry name" value="UDP-galactose 4-epimerase, domain 1"/>
    <property type="match status" value="1"/>
</dbReference>
<evidence type="ECO:0000313" key="4">
    <source>
        <dbReference type="EMBL" id="SPO07070.1"/>
    </source>
</evidence>
<keyword evidence="5" id="KW-1185">Reference proteome</keyword>
<sequence length="336" mass="36567">MSTPKKLVTVFGATGVQGGSVIKSILADPKASSQFAIRGITRNANKPAAKALAEKGVEVVAADMDDPTSLSAALKGSYAVFAVTNYWEKMDAQDEEKQGRTLADLAKEHGVQHYIWSTLSNITKTSNGRLSKVYHFDSKARVDEHIEELGIPATYFLAGVYMSNFPGQDIRRNPEAGVYELGLPVPTDTKMPMLATEFDTGKFVKAILLNREKTLGKRIFGAEGYYSVSELMDIFAQVKPVDGKGARAVTISDEAYKAELAAAGMPPFGPKDPTAGSMPLYVQEELVQNWKLNDPSAGGPGYYGGLGLEESQSILDEKLVTWKEYLERSPELKDLK</sequence>
<organism evidence="4 5">
    <name type="scientific">Cephalotrichum gorgonifer</name>
    <dbReference type="NCBI Taxonomy" id="2041049"/>
    <lineage>
        <taxon>Eukaryota</taxon>
        <taxon>Fungi</taxon>
        <taxon>Dikarya</taxon>
        <taxon>Ascomycota</taxon>
        <taxon>Pezizomycotina</taxon>
        <taxon>Sordariomycetes</taxon>
        <taxon>Hypocreomycetidae</taxon>
        <taxon>Microascales</taxon>
        <taxon>Microascaceae</taxon>
        <taxon>Cephalotrichum</taxon>
    </lineage>
</organism>
<dbReference type="PANTHER" id="PTHR42748">
    <property type="entry name" value="NITROGEN METABOLITE REPRESSION PROTEIN NMRA FAMILY MEMBER"/>
    <property type="match status" value="1"/>
</dbReference>
<name>A0AAE8N6B3_9PEZI</name>
<evidence type="ECO:0000256" key="1">
    <source>
        <dbReference type="ARBA" id="ARBA00006328"/>
    </source>
</evidence>
<dbReference type="InterPro" id="IPR036291">
    <property type="entry name" value="NAD(P)-bd_dom_sf"/>
</dbReference>